<dbReference type="EMBL" id="JBHSBL010000017">
    <property type="protein sequence ID" value="MFC4067115.1"/>
    <property type="molecule type" value="Genomic_DNA"/>
</dbReference>
<keyword evidence="3" id="KW-1185">Reference proteome</keyword>
<gene>
    <name evidence="2" type="ORF">ACFO0C_19455</name>
</gene>
<dbReference type="Proteomes" id="UP001595867">
    <property type="component" value="Unassembled WGS sequence"/>
</dbReference>
<organism evidence="2 3">
    <name type="scientific">Actinoplanes subglobosus</name>
    <dbReference type="NCBI Taxonomy" id="1547892"/>
    <lineage>
        <taxon>Bacteria</taxon>
        <taxon>Bacillati</taxon>
        <taxon>Actinomycetota</taxon>
        <taxon>Actinomycetes</taxon>
        <taxon>Micromonosporales</taxon>
        <taxon>Micromonosporaceae</taxon>
        <taxon>Actinoplanes</taxon>
    </lineage>
</organism>
<protein>
    <submittedName>
        <fullName evidence="2">ATP-binding protein</fullName>
    </submittedName>
</protein>
<dbReference type="RefSeq" id="WP_378068060.1">
    <property type="nucleotide sequence ID" value="NZ_JBHSBL010000017.1"/>
</dbReference>
<feature type="compositionally biased region" description="Polar residues" evidence="1">
    <location>
        <begin position="17"/>
        <end position="33"/>
    </location>
</feature>
<sequence>MTGTYPHGHPPADASSPGRQSNGVRSNHYSSPDSLGEADELVATPGHGGVGVFQAPQPVRPRATAVDTSMDIDSPFLDLFGGAAVPRSSDPQPPAALAALNGHTVAPEPVVAPDLVAGAEPIVAPEPIVPPDPVVAPDQLDDDEWNDFEDWPPAPVAQPPALWQQPAPIQSPVPLPVPAPPPPLPVAPPEKAPARRSEKAPAKRKEKKEPKPAPLRPQKLKFNDRDPSVELAISEIAGHLTFTQSTVTAWYYLPEVRWAFRPDAEREALLSAISEQYAGLAGFRLHLRRTTRPFPADEWARTVDSFTTRPLPDVHGSTSWSDHLVAAQRHLLSVNHAEGQTFLGVTFARRSLGDTFTERILRAFGKGTSDGERRKLGRTVEQFDEVLNAFGMRGRRVTPQELEWLLYRSVALGMAPPGLLSPVSNGHWETGDLLALTEAVERYRTPYGSTVKLVNRMSGEERHVAVLSVGRMEPLEIPEKHEPWMHFHERLPWPMELSSRIDILGATGSFKNLEHRLRMIRSQQLDYAEHGIDAPPELERLAKRALVIGDEMTTGLPTDSARAHGWHRIAVGGATREECLERARRLIQLYSRELRISLQHPKNQDQLAREFIPGEPIANTGYVRRMPVKLLAAALPQAASTVGDRRGDLIGRTAGTCRRPVFLDLHFPMEVRERSGLGVLVAEPGGGKSTLMGALGYLNARRGVQVTLLDPSGPLARLCQMPELRPYSRVLNLTGSEQGTLAPYSLIPTPVRSEFPTGPAGDREYEIAVSNARAERRMLVQDICSMLVPPQVAKEASTATLLRHAVRQVPAEETSTLDDVVRTLQGLDDDEGKELANLLLDTAEMPLALLFFGHPPQHLLGADAALTVITMAGLRLPDLKIEREYWSAEESLALPMLHTAHRLAVRRCYGGSMSSRKMVGLDEAHFMEGWRSGRSFLVRLARDSRKWNLAAFVASQNPRDILGLDVQNLVSTVFVGRIAEDQEIASEALRLLRVPVHDGYEATLASLSQVDSASQHRLGFREFVMRDVDGRVQKVRVDVSYVDGLLEHLDTTPGVTPPTTAVSLPSDLEV</sequence>
<proteinExistence type="predicted"/>
<dbReference type="Pfam" id="PF12846">
    <property type="entry name" value="AAA_10"/>
    <property type="match status" value="1"/>
</dbReference>
<evidence type="ECO:0000313" key="3">
    <source>
        <dbReference type="Proteomes" id="UP001595867"/>
    </source>
</evidence>
<feature type="compositionally biased region" description="Acidic residues" evidence="1">
    <location>
        <begin position="139"/>
        <end position="150"/>
    </location>
</feature>
<keyword evidence="2" id="KW-0067">ATP-binding</keyword>
<feature type="compositionally biased region" description="Basic and acidic residues" evidence="1">
    <location>
        <begin position="192"/>
        <end position="211"/>
    </location>
</feature>
<evidence type="ECO:0000256" key="1">
    <source>
        <dbReference type="SAM" id="MobiDB-lite"/>
    </source>
</evidence>
<comment type="caution">
    <text evidence="2">The sequence shown here is derived from an EMBL/GenBank/DDBJ whole genome shotgun (WGS) entry which is preliminary data.</text>
</comment>
<dbReference type="Gene3D" id="1.10.8.730">
    <property type="match status" value="1"/>
</dbReference>
<accession>A0ABV8ITE8</accession>
<feature type="region of interest" description="Disordered" evidence="1">
    <location>
        <begin position="1"/>
        <end position="63"/>
    </location>
</feature>
<dbReference type="Gene3D" id="3.40.50.300">
    <property type="entry name" value="P-loop containing nucleotide triphosphate hydrolases"/>
    <property type="match status" value="1"/>
</dbReference>
<feature type="compositionally biased region" description="Low complexity" evidence="1">
    <location>
        <begin position="159"/>
        <end position="168"/>
    </location>
</feature>
<dbReference type="GO" id="GO:0005524">
    <property type="term" value="F:ATP binding"/>
    <property type="evidence" value="ECO:0007669"/>
    <property type="project" value="UniProtKB-KW"/>
</dbReference>
<keyword evidence="2" id="KW-0547">Nucleotide-binding</keyword>
<dbReference type="SUPFAM" id="SSF52540">
    <property type="entry name" value="P-loop containing nucleoside triphosphate hydrolases"/>
    <property type="match status" value="1"/>
</dbReference>
<dbReference type="InterPro" id="IPR027417">
    <property type="entry name" value="P-loop_NTPase"/>
</dbReference>
<feature type="region of interest" description="Disordered" evidence="1">
    <location>
        <begin position="124"/>
        <end position="221"/>
    </location>
</feature>
<reference evidence="3" key="1">
    <citation type="journal article" date="2019" name="Int. J. Syst. Evol. Microbiol.">
        <title>The Global Catalogue of Microorganisms (GCM) 10K type strain sequencing project: providing services to taxonomists for standard genome sequencing and annotation.</title>
        <authorList>
            <consortium name="The Broad Institute Genomics Platform"/>
            <consortium name="The Broad Institute Genome Sequencing Center for Infectious Disease"/>
            <person name="Wu L."/>
            <person name="Ma J."/>
        </authorList>
    </citation>
    <scope>NUCLEOTIDE SEQUENCE [LARGE SCALE GENOMIC DNA]</scope>
    <source>
        <strain evidence="3">TBRC 5832</strain>
    </source>
</reference>
<evidence type="ECO:0000313" key="2">
    <source>
        <dbReference type="EMBL" id="MFC4067115.1"/>
    </source>
</evidence>
<name>A0ABV8ITE8_9ACTN</name>
<feature type="compositionally biased region" description="Pro residues" evidence="1">
    <location>
        <begin position="169"/>
        <end position="191"/>
    </location>
</feature>